<evidence type="ECO:0000256" key="1">
    <source>
        <dbReference type="ARBA" id="ARBA00004167"/>
    </source>
</evidence>
<dbReference type="AlphaFoldDB" id="A0A9P1ITF5"/>
<proteinExistence type="inferred from homology"/>
<dbReference type="Pfam" id="PF01697">
    <property type="entry name" value="Glyco_transf_92"/>
    <property type="match status" value="1"/>
</dbReference>
<evidence type="ECO:0000256" key="8">
    <source>
        <dbReference type="RuleBase" id="RU366017"/>
    </source>
</evidence>
<dbReference type="InterPro" id="IPR008166">
    <property type="entry name" value="Glyco_transf_92"/>
</dbReference>
<sequence length="155" mass="18081">MTIKNYYHINSGLYPPDFLQSKSDPFSQTASTSDCLYRFKESAQFIGFLDLEDILIPFGHSNYYSEFSFEIGGEWLHNYLVYQKLYNPKNVSITKSDSAAFFARPDHFNITKSDWNSANEYISQCHFEQSAESPKEVKINEIIRQFTQLQKIKSN</sequence>
<dbReference type="PANTHER" id="PTHR21645">
    <property type="entry name" value="GLYCOSYLTRANSFERASE FAMILY 92 PROTEIN"/>
    <property type="match status" value="1"/>
</dbReference>
<evidence type="ECO:0000256" key="2">
    <source>
        <dbReference type="ARBA" id="ARBA00007647"/>
    </source>
</evidence>
<dbReference type="InterPro" id="IPR052012">
    <property type="entry name" value="GTase_92"/>
</dbReference>
<name>A0A9P1ITF5_9PELO</name>
<organism evidence="9 10">
    <name type="scientific">Caenorhabditis angaria</name>
    <dbReference type="NCBI Taxonomy" id="860376"/>
    <lineage>
        <taxon>Eukaryota</taxon>
        <taxon>Metazoa</taxon>
        <taxon>Ecdysozoa</taxon>
        <taxon>Nematoda</taxon>
        <taxon>Chromadorea</taxon>
        <taxon>Rhabditida</taxon>
        <taxon>Rhabditina</taxon>
        <taxon>Rhabditomorpha</taxon>
        <taxon>Rhabditoidea</taxon>
        <taxon>Rhabditidae</taxon>
        <taxon>Peloderinae</taxon>
        <taxon>Caenorhabditis</taxon>
    </lineage>
</organism>
<evidence type="ECO:0000313" key="10">
    <source>
        <dbReference type="Proteomes" id="UP001152747"/>
    </source>
</evidence>
<protein>
    <recommendedName>
        <fullName evidence="8">Glycosyltransferase family 92 protein</fullName>
        <ecNumber evidence="8">2.4.1.-</ecNumber>
    </recommendedName>
</protein>
<evidence type="ECO:0000256" key="5">
    <source>
        <dbReference type="ARBA" id="ARBA00022692"/>
    </source>
</evidence>
<dbReference type="GO" id="GO:0016020">
    <property type="term" value="C:membrane"/>
    <property type="evidence" value="ECO:0007669"/>
    <property type="project" value="UniProtKB-SubCell"/>
</dbReference>
<evidence type="ECO:0000256" key="3">
    <source>
        <dbReference type="ARBA" id="ARBA00022676"/>
    </source>
</evidence>
<evidence type="ECO:0000313" key="9">
    <source>
        <dbReference type="EMBL" id="CAI5450902.1"/>
    </source>
</evidence>
<dbReference type="EMBL" id="CANHGI010000005">
    <property type="protein sequence ID" value="CAI5450902.1"/>
    <property type="molecule type" value="Genomic_DNA"/>
</dbReference>
<accession>A0A9P1ITF5</accession>
<keyword evidence="3 8" id="KW-0328">Glycosyltransferase</keyword>
<keyword evidence="6" id="KW-1133">Transmembrane helix</keyword>
<keyword evidence="4 8" id="KW-0808">Transferase</keyword>
<gene>
    <name evidence="9" type="ORF">CAMP_LOCUS13539</name>
</gene>
<reference evidence="9" key="1">
    <citation type="submission" date="2022-11" db="EMBL/GenBank/DDBJ databases">
        <authorList>
            <person name="Kikuchi T."/>
        </authorList>
    </citation>
    <scope>NUCLEOTIDE SEQUENCE</scope>
    <source>
        <strain evidence="9">PS1010</strain>
    </source>
</reference>
<dbReference type="GO" id="GO:0016757">
    <property type="term" value="F:glycosyltransferase activity"/>
    <property type="evidence" value="ECO:0007669"/>
    <property type="project" value="UniProtKB-UniRule"/>
</dbReference>
<evidence type="ECO:0000256" key="4">
    <source>
        <dbReference type="ARBA" id="ARBA00022679"/>
    </source>
</evidence>
<dbReference type="OrthoDB" id="5777994at2759"/>
<keyword evidence="5" id="KW-0812">Transmembrane</keyword>
<keyword evidence="7" id="KW-0472">Membrane</keyword>
<comment type="subcellular location">
    <subcellularLocation>
        <location evidence="1">Membrane</location>
        <topology evidence="1">Single-pass membrane protein</topology>
    </subcellularLocation>
</comment>
<comment type="caution">
    <text evidence="9">The sequence shown here is derived from an EMBL/GenBank/DDBJ whole genome shotgun (WGS) entry which is preliminary data.</text>
</comment>
<comment type="similarity">
    <text evidence="2 8">Belongs to the glycosyltransferase 92 family.</text>
</comment>
<dbReference type="EC" id="2.4.1.-" evidence="8"/>
<dbReference type="Proteomes" id="UP001152747">
    <property type="component" value="Unassembled WGS sequence"/>
</dbReference>
<evidence type="ECO:0000256" key="7">
    <source>
        <dbReference type="ARBA" id="ARBA00023136"/>
    </source>
</evidence>
<dbReference type="PANTHER" id="PTHR21645:SF22">
    <property type="entry name" value="GLYCOSYLTRANSFERASE FAMILY 92 PROTEIN"/>
    <property type="match status" value="1"/>
</dbReference>
<keyword evidence="10" id="KW-1185">Reference proteome</keyword>
<evidence type="ECO:0000256" key="6">
    <source>
        <dbReference type="ARBA" id="ARBA00022989"/>
    </source>
</evidence>